<dbReference type="Proteomes" id="UP000601041">
    <property type="component" value="Unassembled WGS sequence"/>
</dbReference>
<dbReference type="PROSITE" id="PS51063">
    <property type="entry name" value="HTH_CRP_2"/>
    <property type="match status" value="1"/>
</dbReference>
<protein>
    <submittedName>
        <fullName evidence="5">Crp/Fnr family transcriptional regulator</fullName>
    </submittedName>
</protein>
<proteinExistence type="predicted"/>
<evidence type="ECO:0000259" key="4">
    <source>
        <dbReference type="PROSITE" id="PS51063"/>
    </source>
</evidence>
<feature type="domain" description="HTH crp-type" evidence="4">
    <location>
        <begin position="147"/>
        <end position="213"/>
    </location>
</feature>
<accession>A0ABM8PH58</accession>
<sequence length="250" mass="27483">MFANNLSPVRNVLLSRLEPEELAKFSRDIVTVDLPKNFLIAAFDGPIDYVYFPDSGIASIVAISPEGNKAEAGMFGREGFSPVQAAVGAGVSPHEIVMQAAGSGHRIAYTKFLTAMESSRPFAHIVACYSQALAIQVTYTALSNVSHPVDERLARWLLMCHDRVDGDELNLTHEYISLMLAVRRPSVTTALHVLEGNRFIRSERGRISIRNRAALEEFAHDAYGKPEKEYERLIGTCASLPSNIVPLLGQ</sequence>
<evidence type="ECO:0000256" key="1">
    <source>
        <dbReference type="ARBA" id="ARBA00023015"/>
    </source>
</evidence>
<dbReference type="InterPro" id="IPR018490">
    <property type="entry name" value="cNMP-bd_dom_sf"/>
</dbReference>
<keyword evidence="2" id="KW-0238">DNA-binding</keyword>
<dbReference type="SUPFAM" id="SSF51206">
    <property type="entry name" value="cAMP-binding domain-like"/>
    <property type="match status" value="1"/>
</dbReference>
<dbReference type="InterPro" id="IPR036390">
    <property type="entry name" value="WH_DNA-bd_sf"/>
</dbReference>
<dbReference type="Pfam" id="PF13545">
    <property type="entry name" value="HTH_Crp_2"/>
    <property type="match status" value="1"/>
</dbReference>
<evidence type="ECO:0000313" key="5">
    <source>
        <dbReference type="EMBL" id="CAD7029926.1"/>
    </source>
</evidence>
<dbReference type="Gene3D" id="2.60.120.10">
    <property type="entry name" value="Jelly Rolls"/>
    <property type="match status" value="1"/>
</dbReference>
<evidence type="ECO:0000256" key="3">
    <source>
        <dbReference type="ARBA" id="ARBA00023163"/>
    </source>
</evidence>
<keyword evidence="1" id="KW-0805">Transcription regulation</keyword>
<gene>
    <name evidence="5" type="ORF">RHAB21_01660</name>
</gene>
<keyword evidence="3" id="KW-0804">Transcription</keyword>
<evidence type="ECO:0000256" key="2">
    <source>
        <dbReference type="ARBA" id="ARBA00023125"/>
    </source>
</evidence>
<evidence type="ECO:0000313" key="6">
    <source>
        <dbReference type="Proteomes" id="UP000601041"/>
    </source>
</evidence>
<reference evidence="5 6" key="1">
    <citation type="submission" date="2020-11" db="EMBL/GenBank/DDBJ databases">
        <authorList>
            <person name="Lassalle F."/>
        </authorList>
    </citation>
    <scope>NUCLEOTIDE SEQUENCE [LARGE SCALE GENOMIC DNA]</scope>
    <source>
        <strain evidence="5 6">AB21</strain>
    </source>
</reference>
<dbReference type="RefSeq" id="WP_142587145.1">
    <property type="nucleotide sequence ID" value="NZ_CABFWE030000005.1"/>
</dbReference>
<dbReference type="InterPro" id="IPR012318">
    <property type="entry name" value="HTH_CRP"/>
</dbReference>
<organism evidence="5 6">
    <name type="scientific">Pseudorhizobium halotolerans</name>
    <dbReference type="NCBI Taxonomy" id="1233081"/>
    <lineage>
        <taxon>Bacteria</taxon>
        <taxon>Pseudomonadati</taxon>
        <taxon>Pseudomonadota</taxon>
        <taxon>Alphaproteobacteria</taxon>
        <taxon>Hyphomicrobiales</taxon>
        <taxon>Rhizobiaceae</taxon>
        <taxon>Rhizobium/Agrobacterium group</taxon>
        <taxon>Pseudorhizobium</taxon>
    </lineage>
</organism>
<dbReference type="SUPFAM" id="SSF46785">
    <property type="entry name" value="Winged helix' DNA-binding domain"/>
    <property type="match status" value="1"/>
</dbReference>
<dbReference type="InterPro" id="IPR014710">
    <property type="entry name" value="RmlC-like_jellyroll"/>
</dbReference>
<dbReference type="EMBL" id="CABFWE030000005">
    <property type="protein sequence ID" value="CAD7029926.1"/>
    <property type="molecule type" value="Genomic_DNA"/>
</dbReference>
<name>A0ABM8PH58_9HYPH</name>
<keyword evidence="6" id="KW-1185">Reference proteome</keyword>
<comment type="caution">
    <text evidence="5">The sequence shown here is derived from an EMBL/GenBank/DDBJ whole genome shotgun (WGS) entry which is preliminary data.</text>
</comment>